<dbReference type="PROSITE" id="PS01064">
    <property type="entry name" value="PYRIDOX_OXIDASE"/>
    <property type="match status" value="1"/>
</dbReference>
<evidence type="ECO:0000256" key="1">
    <source>
        <dbReference type="ARBA" id="ARBA00007301"/>
    </source>
</evidence>
<keyword evidence="2 5" id="KW-0285">Flavoprotein</keyword>
<dbReference type="HAMAP" id="MF_01629">
    <property type="entry name" value="PdxH"/>
    <property type="match status" value="1"/>
</dbReference>
<comment type="cofactor">
    <cofactor evidence="5">
        <name>FMN</name>
        <dbReference type="ChEBI" id="CHEBI:58210"/>
    </cofactor>
    <text evidence="5">Binds 1 FMN per subunit.</text>
</comment>
<dbReference type="Pfam" id="PF10590">
    <property type="entry name" value="PNP_phzG_C"/>
    <property type="match status" value="1"/>
</dbReference>
<sequence length="230" mass="24704">MPPTLMSRVTGVDLSAMRESYAGGDSILDPADATGGWLPLFERWLAEAIEADVPEPNAMVLATVAPGPDGGLRPATRTVLCKGVDASGVVFYTNYDSFKGRALDANPVAAVTFPWIAMHRQVHFAGTVARVTAAETVEYWAQRPRGSQLGAWASEQSEPIASRAELAHRFAAAEVRFGGAPSDGAVPVPPHWGGYRIVPDTVEFWQGQANRVHDRVRMTAPGFAPVRLQP</sequence>
<feature type="domain" description="Pyridoxamine 5'-phosphate oxidase N-terminal" evidence="6">
    <location>
        <begin position="46"/>
        <end position="172"/>
    </location>
</feature>
<evidence type="ECO:0000256" key="3">
    <source>
        <dbReference type="ARBA" id="ARBA00022643"/>
    </source>
</evidence>
<dbReference type="InterPro" id="IPR019576">
    <property type="entry name" value="Pyridoxamine_oxidase_dimer_C"/>
</dbReference>
<keyword evidence="9" id="KW-1185">Reference proteome</keyword>
<feature type="binding site" evidence="5">
    <location>
        <position position="143"/>
    </location>
    <ligand>
        <name>substrate</name>
    </ligand>
</feature>
<comment type="catalytic activity">
    <reaction evidence="5">
        <text>pyridoxamine 5'-phosphate + O2 + H2O = pyridoxal 5'-phosphate + H2O2 + NH4(+)</text>
        <dbReference type="Rhea" id="RHEA:15817"/>
        <dbReference type="ChEBI" id="CHEBI:15377"/>
        <dbReference type="ChEBI" id="CHEBI:15379"/>
        <dbReference type="ChEBI" id="CHEBI:16240"/>
        <dbReference type="ChEBI" id="CHEBI:28938"/>
        <dbReference type="ChEBI" id="CHEBI:58451"/>
        <dbReference type="ChEBI" id="CHEBI:597326"/>
        <dbReference type="EC" id="1.4.3.5"/>
    </reaction>
</comment>
<dbReference type="Proteomes" id="UP001500635">
    <property type="component" value="Unassembled WGS sequence"/>
</dbReference>
<feature type="binding site" evidence="5">
    <location>
        <position position="99"/>
    </location>
    <ligand>
        <name>FMN</name>
        <dbReference type="ChEBI" id="CHEBI:58210"/>
    </ligand>
</feature>
<proteinExistence type="inferred from homology"/>
<evidence type="ECO:0000256" key="4">
    <source>
        <dbReference type="ARBA" id="ARBA00023002"/>
    </source>
</evidence>
<dbReference type="InterPro" id="IPR000659">
    <property type="entry name" value="Pyridox_Oxase"/>
</dbReference>
<dbReference type="EC" id="1.4.3.5" evidence="5"/>
<organism evidence="8 9">
    <name type="scientific">Tsukamurella soli</name>
    <dbReference type="NCBI Taxonomy" id="644556"/>
    <lineage>
        <taxon>Bacteria</taxon>
        <taxon>Bacillati</taxon>
        <taxon>Actinomycetota</taxon>
        <taxon>Actinomycetes</taxon>
        <taxon>Mycobacteriales</taxon>
        <taxon>Tsukamurellaceae</taxon>
        <taxon>Tsukamurella</taxon>
    </lineage>
</organism>
<accession>A0ABP8KGI4</accession>
<comment type="caution">
    <text evidence="5">Lacks conserved residue(s) required for the propagation of feature annotation.</text>
</comment>
<feature type="binding site" evidence="5">
    <location>
        <position position="147"/>
    </location>
    <ligand>
        <name>substrate</name>
    </ligand>
</feature>
<feature type="binding site" evidence="5">
    <location>
        <begin position="156"/>
        <end position="157"/>
    </location>
    <ligand>
        <name>FMN</name>
        <dbReference type="ChEBI" id="CHEBI:58210"/>
    </ligand>
</feature>
<evidence type="ECO:0000313" key="8">
    <source>
        <dbReference type="EMBL" id="GAA4405853.1"/>
    </source>
</evidence>
<comment type="pathway">
    <text evidence="5">Cofactor metabolism; pyridoxal 5'-phosphate salvage; pyridoxal 5'-phosphate from pyridoxamine 5'-phosphate: step 1/1.</text>
</comment>
<dbReference type="PANTHER" id="PTHR10851:SF0">
    <property type="entry name" value="PYRIDOXINE-5'-PHOSPHATE OXIDASE"/>
    <property type="match status" value="1"/>
</dbReference>
<evidence type="ECO:0000256" key="2">
    <source>
        <dbReference type="ARBA" id="ARBA00022630"/>
    </source>
</evidence>
<dbReference type="NCBIfam" id="TIGR00558">
    <property type="entry name" value="pdxH"/>
    <property type="match status" value="1"/>
</dbReference>
<feature type="binding site" evidence="5">
    <location>
        <begin position="92"/>
        <end position="93"/>
    </location>
    <ligand>
        <name>FMN</name>
        <dbReference type="ChEBI" id="CHEBI:58210"/>
    </ligand>
</feature>
<dbReference type="InterPro" id="IPR019740">
    <property type="entry name" value="Pyridox_Oxase_CS"/>
</dbReference>
<evidence type="ECO:0000259" key="7">
    <source>
        <dbReference type="Pfam" id="PF10590"/>
    </source>
</evidence>
<feature type="binding site" evidence="5">
    <location>
        <position position="205"/>
    </location>
    <ligand>
        <name>FMN</name>
        <dbReference type="ChEBI" id="CHEBI:58210"/>
    </ligand>
</feature>
<dbReference type="InterPro" id="IPR012349">
    <property type="entry name" value="Split_barrel_FMN-bd"/>
</dbReference>
<comment type="subunit">
    <text evidence="5">Homodimer.</text>
</comment>
<evidence type="ECO:0000313" key="9">
    <source>
        <dbReference type="Proteomes" id="UP001500635"/>
    </source>
</evidence>
<comment type="function">
    <text evidence="5">Catalyzes the oxidation of either pyridoxine 5'-phosphate (PNP) or pyridoxamine 5'-phosphate (PMP) into pyridoxal 5'-phosphate (PLP).</text>
</comment>
<evidence type="ECO:0000256" key="5">
    <source>
        <dbReference type="HAMAP-Rule" id="MF_01629"/>
    </source>
</evidence>
<feature type="domain" description="Pyridoxine 5'-phosphate oxidase dimerisation C-terminal" evidence="7">
    <location>
        <begin position="192"/>
        <end position="230"/>
    </location>
</feature>
<dbReference type="Gene3D" id="2.30.110.10">
    <property type="entry name" value="Electron Transport, Fmn-binding Protein, Chain A"/>
    <property type="match status" value="1"/>
</dbReference>
<keyword evidence="4 5" id="KW-0560">Oxidoreductase</keyword>
<dbReference type="PANTHER" id="PTHR10851">
    <property type="entry name" value="PYRIDOXINE-5-PHOSPHATE OXIDASE"/>
    <property type="match status" value="1"/>
</dbReference>
<comment type="caution">
    <text evidence="8">The sequence shown here is derived from an EMBL/GenBank/DDBJ whole genome shotgun (WGS) entry which is preliminary data.</text>
</comment>
<dbReference type="SUPFAM" id="SSF50475">
    <property type="entry name" value="FMN-binding split barrel"/>
    <property type="match status" value="1"/>
</dbReference>
<comment type="catalytic activity">
    <reaction evidence="5">
        <text>pyridoxine 5'-phosphate + O2 = pyridoxal 5'-phosphate + H2O2</text>
        <dbReference type="Rhea" id="RHEA:15149"/>
        <dbReference type="ChEBI" id="CHEBI:15379"/>
        <dbReference type="ChEBI" id="CHEBI:16240"/>
        <dbReference type="ChEBI" id="CHEBI:58589"/>
        <dbReference type="ChEBI" id="CHEBI:597326"/>
        <dbReference type="EC" id="1.4.3.5"/>
    </reaction>
</comment>
<dbReference type="PIRSF" id="PIRSF000190">
    <property type="entry name" value="Pyd_amn-ph_oxd"/>
    <property type="match status" value="1"/>
</dbReference>
<protein>
    <recommendedName>
        <fullName evidence="5">Pyridoxine/pyridoxamine 5'-phosphate oxidase</fullName>
        <ecNumber evidence="5">1.4.3.5</ecNumber>
    </recommendedName>
    <alternativeName>
        <fullName evidence="5">PNP/PMP oxidase</fullName>
        <shortName evidence="5">PNPOx</shortName>
    </alternativeName>
    <alternativeName>
        <fullName evidence="5">Pyridoxal 5'-phosphate synthase</fullName>
    </alternativeName>
</protein>
<feature type="binding site" evidence="5">
    <location>
        <begin position="77"/>
        <end position="82"/>
    </location>
    <ligand>
        <name>FMN</name>
        <dbReference type="ChEBI" id="CHEBI:58210"/>
    </ligand>
</feature>
<reference evidence="9" key="1">
    <citation type="journal article" date="2019" name="Int. J. Syst. Evol. Microbiol.">
        <title>The Global Catalogue of Microorganisms (GCM) 10K type strain sequencing project: providing services to taxonomists for standard genome sequencing and annotation.</title>
        <authorList>
            <consortium name="The Broad Institute Genomics Platform"/>
            <consortium name="The Broad Institute Genome Sequencing Center for Infectious Disease"/>
            <person name="Wu L."/>
            <person name="Ma J."/>
        </authorList>
    </citation>
    <scope>NUCLEOTIDE SEQUENCE [LARGE SCALE GENOMIC DNA]</scope>
    <source>
        <strain evidence="9">JCM 17688</strain>
    </source>
</reference>
<dbReference type="Pfam" id="PF01243">
    <property type="entry name" value="PNPOx_N"/>
    <property type="match status" value="1"/>
</dbReference>
<feature type="binding site" evidence="5">
    <location>
        <position position="215"/>
    </location>
    <ligand>
        <name>FMN</name>
        <dbReference type="ChEBI" id="CHEBI:58210"/>
    </ligand>
</feature>
<dbReference type="NCBIfam" id="NF004231">
    <property type="entry name" value="PRK05679.1"/>
    <property type="match status" value="1"/>
</dbReference>
<keyword evidence="3 5" id="KW-0288">FMN</keyword>
<name>A0ABP8KGI4_9ACTN</name>
<feature type="binding site" evidence="5">
    <location>
        <begin position="211"/>
        <end position="213"/>
    </location>
    <ligand>
        <name>substrate</name>
    </ligand>
</feature>
<feature type="binding site" evidence="5">
    <location>
        <position position="139"/>
    </location>
    <ligand>
        <name>substrate</name>
    </ligand>
</feature>
<comment type="pathway">
    <text evidence="5">Cofactor metabolism; pyridoxal 5'-phosphate salvage; pyridoxal 5'-phosphate from pyridoxine 5'-phosphate: step 1/1.</text>
</comment>
<evidence type="ECO:0000259" key="6">
    <source>
        <dbReference type="Pfam" id="PF01243"/>
    </source>
</evidence>
<dbReference type="EMBL" id="BAABFR010000145">
    <property type="protein sequence ID" value="GAA4405853.1"/>
    <property type="molecule type" value="Genomic_DNA"/>
</dbReference>
<feature type="binding site" evidence="5">
    <location>
        <position position="121"/>
    </location>
    <ligand>
        <name>FMN</name>
        <dbReference type="ChEBI" id="CHEBI:58210"/>
    </ligand>
</feature>
<comment type="similarity">
    <text evidence="1 5">Belongs to the pyridoxamine 5'-phosphate oxidase family.</text>
</comment>
<feature type="binding site" evidence="5">
    <location>
        <position position="82"/>
    </location>
    <ligand>
        <name>substrate</name>
    </ligand>
</feature>
<keyword evidence="5" id="KW-0664">Pyridoxine biosynthesis</keyword>
<gene>
    <name evidence="5 8" type="primary">pdxH</name>
    <name evidence="8" type="ORF">GCM10023147_49200</name>
</gene>
<dbReference type="InterPro" id="IPR011576">
    <property type="entry name" value="Pyridox_Oxase_N"/>
</dbReference>